<gene>
    <name evidence="1" type="ORF">mPipKuh1_010260</name>
</gene>
<proteinExistence type="predicted"/>
<reference evidence="1 2" key="1">
    <citation type="journal article" date="2020" name="Nature">
        <title>Six reference-quality genomes reveal evolution of bat adaptations.</title>
        <authorList>
            <person name="Jebb D."/>
            <person name="Huang Z."/>
            <person name="Pippel M."/>
            <person name="Hughes G.M."/>
            <person name="Lavrichenko K."/>
            <person name="Devanna P."/>
            <person name="Winkler S."/>
            <person name="Jermiin L.S."/>
            <person name="Skirmuntt E.C."/>
            <person name="Katzourakis A."/>
            <person name="Burkitt-Gray L."/>
            <person name="Ray D.A."/>
            <person name="Sullivan K.A.M."/>
            <person name="Roscito J.G."/>
            <person name="Kirilenko B.M."/>
            <person name="Davalos L.M."/>
            <person name="Corthals A.P."/>
            <person name="Power M.L."/>
            <person name="Jones G."/>
            <person name="Ransome R.D."/>
            <person name="Dechmann D.K.N."/>
            <person name="Locatelli A.G."/>
            <person name="Puechmaille S.J."/>
            <person name="Fedrigo O."/>
            <person name="Jarvis E.D."/>
            <person name="Hiller M."/>
            <person name="Vernes S.C."/>
            <person name="Myers E.W."/>
            <person name="Teeling E.C."/>
        </authorList>
    </citation>
    <scope>NUCLEOTIDE SEQUENCE [LARGE SCALE GENOMIC DNA]</scope>
    <source>
        <strain evidence="1">MPipKuh1</strain>
        <tissue evidence="1">Flight muscle</tissue>
    </source>
</reference>
<accession>A0A7J7Y919</accession>
<sequence>MFLTLHLLPSSLYKINKIYIFLKRLLRNSNKCKCPLRSETSLHYSSFSYHLTLMLFWLPTSCGSVLSYQLCTPSHQVQRAKNEDRDTPLSIKSSIPVFYCSFITFDHWEAYCIWEWKFRLSILQQCQMSY</sequence>
<dbReference type="Proteomes" id="UP000558488">
    <property type="component" value="Unassembled WGS sequence"/>
</dbReference>
<keyword evidence="2" id="KW-1185">Reference proteome</keyword>
<evidence type="ECO:0000313" key="1">
    <source>
        <dbReference type="EMBL" id="KAF6358432.1"/>
    </source>
</evidence>
<name>A0A7J7Y919_PIPKU</name>
<evidence type="ECO:0000313" key="2">
    <source>
        <dbReference type="Proteomes" id="UP000558488"/>
    </source>
</evidence>
<dbReference type="EMBL" id="JACAGB010000006">
    <property type="protein sequence ID" value="KAF6358432.1"/>
    <property type="molecule type" value="Genomic_DNA"/>
</dbReference>
<dbReference type="AlphaFoldDB" id="A0A7J7Y919"/>
<organism evidence="1 2">
    <name type="scientific">Pipistrellus kuhlii</name>
    <name type="common">Kuhl's pipistrelle</name>
    <dbReference type="NCBI Taxonomy" id="59472"/>
    <lineage>
        <taxon>Eukaryota</taxon>
        <taxon>Metazoa</taxon>
        <taxon>Chordata</taxon>
        <taxon>Craniata</taxon>
        <taxon>Vertebrata</taxon>
        <taxon>Euteleostomi</taxon>
        <taxon>Mammalia</taxon>
        <taxon>Eutheria</taxon>
        <taxon>Laurasiatheria</taxon>
        <taxon>Chiroptera</taxon>
        <taxon>Yangochiroptera</taxon>
        <taxon>Vespertilionidae</taxon>
        <taxon>Pipistrellus</taxon>
    </lineage>
</organism>
<protein>
    <submittedName>
        <fullName evidence="1">Uncharacterized protein</fullName>
    </submittedName>
</protein>
<comment type="caution">
    <text evidence="1">The sequence shown here is derived from an EMBL/GenBank/DDBJ whole genome shotgun (WGS) entry which is preliminary data.</text>
</comment>